<dbReference type="InterPro" id="IPR036961">
    <property type="entry name" value="Kinesin_motor_dom_sf"/>
</dbReference>
<evidence type="ECO:0000256" key="7">
    <source>
        <dbReference type="SAM" id="MobiDB-lite"/>
    </source>
</evidence>
<keyword evidence="10" id="KW-1185">Reference proteome</keyword>
<comment type="similarity">
    <text evidence="5">Belongs to the TRAFAC class myosin-kinesin ATPase superfamily. Kinesin family.</text>
</comment>
<feature type="coiled-coil region" evidence="6">
    <location>
        <begin position="420"/>
        <end position="457"/>
    </location>
</feature>
<evidence type="ECO:0000313" key="9">
    <source>
        <dbReference type="EMBL" id="KFD50878.1"/>
    </source>
</evidence>
<evidence type="ECO:0000256" key="6">
    <source>
        <dbReference type="SAM" id="Coils"/>
    </source>
</evidence>
<evidence type="ECO:0000256" key="1">
    <source>
        <dbReference type="ARBA" id="ARBA00022741"/>
    </source>
</evidence>
<dbReference type="AlphaFoldDB" id="A0A085M0Y2"/>
<reference evidence="9 10" key="1">
    <citation type="journal article" date="2014" name="Nat. Genet.">
        <title>Genome and transcriptome of the porcine whipworm Trichuris suis.</title>
        <authorList>
            <person name="Jex A.R."/>
            <person name="Nejsum P."/>
            <person name="Schwarz E.M."/>
            <person name="Hu L."/>
            <person name="Young N.D."/>
            <person name="Hall R.S."/>
            <person name="Korhonen P.K."/>
            <person name="Liao S."/>
            <person name="Thamsborg S."/>
            <person name="Xia J."/>
            <person name="Xu P."/>
            <person name="Wang S."/>
            <person name="Scheerlinck J.P."/>
            <person name="Hofmann A."/>
            <person name="Sternberg P.W."/>
            <person name="Wang J."/>
            <person name="Gasser R.B."/>
        </authorList>
    </citation>
    <scope>NUCLEOTIDE SEQUENCE [LARGE SCALE GENOMIC DNA]</scope>
    <source>
        <strain evidence="9">DCEP-RM93M</strain>
    </source>
</reference>
<dbReference type="Pfam" id="PF00225">
    <property type="entry name" value="Kinesin"/>
    <property type="match status" value="1"/>
</dbReference>
<dbReference type="InterPro" id="IPR019821">
    <property type="entry name" value="Kinesin_motor_CS"/>
</dbReference>
<dbReference type="Gene3D" id="2.60.200.20">
    <property type="match status" value="1"/>
</dbReference>
<dbReference type="SMART" id="SM00129">
    <property type="entry name" value="KISc"/>
    <property type="match status" value="1"/>
</dbReference>
<feature type="domain" description="Kinesin motor" evidence="8">
    <location>
        <begin position="66"/>
        <end position="400"/>
    </location>
</feature>
<accession>A0A085M0Y2</accession>
<evidence type="ECO:0000259" key="8">
    <source>
        <dbReference type="PROSITE" id="PS50067"/>
    </source>
</evidence>
<dbReference type="PROSITE" id="PS00411">
    <property type="entry name" value="KINESIN_MOTOR_1"/>
    <property type="match status" value="1"/>
</dbReference>
<dbReference type="PANTHER" id="PTHR47117">
    <property type="entry name" value="STAR-RELATED LIPID TRANSFER PROTEIN 9"/>
    <property type="match status" value="1"/>
</dbReference>
<dbReference type="Proteomes" id="UP000030764">
    <property type="component" value="Unassembled WGS sequence"/>
</dbReference>
<evidence type="ECO:0000256" key="2">
    <source>
        <dbReference type="ARBA" id="ARBA00022840"/>
    </source>
</evidence>
<dbReference type="InterPro" id="IPR008984">
    <property type="entry name" value="SMAD_FHA_dom_sf"/>
</dbReference>
<protein>
    <recommendedName>
        <fullName evidence="8">Kinesin motor domain-containing protein</fullName>
    </recommendedName>
</protein>
<evidence type="ECO:0000256" key="4">
    <source>
        <dbReference type="ARBA" id="ARBA00023175"/>
    </source>
</evidence>
<evidence type="ECO:0000256" key="3">
    <source>
        <dbReference type="ARBA" id="ARBA00023054"/>
    </source>
</evidence>
<dbReference type="Gene3D" id="3.40.850.10">
    <property type="entry name" value="Kinesin motor domain"/>
    <property type="match status" value="1"/>
</dbReference>
<dbReference type="SUPFAM" id="SSF49879">
    <property type="entry name" value="SMAD/FHA domain"/>
    <property type="match status" value="1"/>
</dbReference>
<feature type="compositionally biased region" description="Polar residues" evidence="7">
    <location>
        <begin position="8"/>
        <end position="27"/>
    </location>
</feature>
<dbReference type="GO" id="GO:0005524">
    <property type="term" value="F:ATP binding"/>
    <property type="evidence" value="ECO:0007669"/>
    <property type="project" value="UniProtKB-UniRule"/>
</dbReference>
<dbReference type="SUPFAM" id="SSF52540">
    <property type="entry name" value="P-loop containing nucleoside triphosphate hydrolases"/>
    <property type="match status" value="1"/>
</dbReference>
<keyword evidence="4 5" id="KW-0505">Motor protein</keyword>
<feature type="binding site" evidence="5">
    <location>
        <begin position="158"/>
        <end position="165"/>
    </location>
    <ligand>
        <name>ATP</name>
        <dbReference type="ChEBI" id="CHEBI:30616"/>
    </ligand>
</feature>
<sequence length="1135" mass="125963">MDTFPKASKSSLFKTPKRVTSSTVPSASSEELFKKPAAFVRPSSQSGVALTPRASSVKSSRNDEVAICVAVRVRQILSSELETTSDRTISITVDSRLGTICFGRGDQERVFQFDHCIRDLADDGKTADDRQKDLFNRLGAPMVSDVLNGINCTLFAYGQTGTGKTYSLFGTSGEPGLIPRTCKLLLNKLRCMGPETQWSMEISFLEMYNEKLRDLLIPEENAPALKIRDYPGDGVFVQGLSVVPVERFEDIQALIEIGCGRRITACTVNNSRSSRSHVLFTVKVKINKKITANNETYCFRTIRSSLTMVDLAGSERLSTMTSLKETTSINKSLSCLGMVIDQLSENARFVNHRDSALTWLLKDSLGGNAKTTILATISPAQRNVNETLRTLRYADRAKRMINRVRVNSDDKGSRIVAELVDQLESRNRLLMENHEEIERLQRELSMANSASSAVTNRTSVADVQLQYDNESKKSGKNISSSSLIEAPSEPFVVLLSPDPQISEGLLFSLSIGENRIGTDRCCDVVVHGSRIAPLHCTLSLTKENSGIIVPTKGNDIFVNGILTEDVRPLRNGDRLCLAGEQYFILYLESPKRCNMDGLFDKAQVEYLRAQNKRLLDKVESMRVSKKVASESVAVEASIPKRSIGIQENRSEKVVSTPTRRCADTQTAQHKAVVSVSPEAIDACGSIVAVDFMVLEANSIMESSNDPFRFALCDKVKVEEGEPLCLTVKMTNLSMDISITMPASDFQDHWAVLLALHQSGKRKRFTDYLNSIFFAPGKGENEPTRRVSNIFPLAMAALKESHRTSIASFDGRFGDDPNLSVTPDALKAFSGQSAFFNEGFASINNIQCSCPKMPIDWFLLSAGNFERLLERFRSNPDEYIFPVMFGLQHMHVCELIYADYPNRMPGVGASRQLFQTAMKRLWNAILSTFKVSNHGGPLRAEPREMLSVLLGEVVEAAASLSFVMPSVAGSHLLTERCDLCMLSPRLMEALLRGAYYGYKQLAMISGTLLDQQFSDQLISRSKVEAVLFSLESLKPIAKFCKVAHGDLSNSRFVAFCLLRPLMHSICAVAGFNDVSFKAERVQNIKTFLDSLKQCPKTAVDTEALRRALIAIYPYLQELHSYENNAMLFSQRKHSVV</sequence>
<dbReference type="EMBL" id="KL363246">
    <property type="protein sequence ID" value="KFD50878.1"/>
    <property type="molecule type" value="Genomic_DNA"/>
</dbReference>
<dbReference type="GO" id="GO:0007018">
    <property type="term" value="P:microtubule-based movement"/>
    <property type="evidence" value="ECO:0007669"/>
    <property type="project" value="InterPro"/>
</dbReference>
<dbReference type="InterPro" id="IPR000253">
    <property type="entry name" value="FHA_dom"/>
</dbReference>
<keyword evidence="1 5" id="KW-0547">Nucleotide-binding</keyword>
<dbReference type="PANTHER" id="PTHR47117:SF5">
    <property type="entry name" value="KINESIN-LIKE PROTEIN KIF14"/>
    <property type="match status" value="1"/>
</dbReference>
<evidence type="ECO:0000256" key="5">
    <source>
        <dbReference type="PROSITE-ProRule" id="PRU00283"/>
    </source>
</evidence>
<name>A0A085M0Y2_9BILA</name>
<feature type="region of interest" description="Disordered" evidence="7">
    <location>
        <begin position="1"/>
        <end position="27"/>
    </location>
</feature>
<dbReference type="SMART" id="SM00240">
    <property type="entry name" value="FHA"/>
    <property type="match status" value="1"/>
</dbReference>
<keyword evidence="3 6" id="KW-0175">Coiled coil</keyword>
<keyword evidence="2 5" id="KW-0067">ATP-binding</keyword>
<dbReference type="InterPro" id="IPR001752">
    <property type="entry name" value="Kinesin_motor_dom"/>
</dbReference>
<dbReference type="PRINTS" id="PR00380">
    <property type="entry name" value="KINESINHEAVY"/>
</dbReference>
<evidence type="ECO:0000313" key="10">
    <source>
        <dbReference type="Proteomes" id="UP000030764"/>
    </source>
</evidence>
<dbReference type="GO" id="GO:0003777">
    <property type="term" value="F:microtubule motor activity"/>
    <property type="evidence" value="ECO:0007669"/>
    <property type="project" value="InterPro"/>
</dbReference>
<dbReference type="Pfam" id="PF00498">
    <property type="entry name" value="FHA"/>
    <property type="match status" value="1"/>
</dbReference>
<dbReference type="GO" id="GO:0008017">
    <property type="term" value="F:microtubule binding"/>
    <property type="evidence" value="ECO:0007669"/>
    <property type="project" value="InterPro"/>
</dbReference>
<organism evidence="9 10">
    <name type="scientific">Trichuris suis</name>
    <name type="common">pig whipworm</name>
    <dbReference type="NCBI Taxonomy" id="68888"/>
    <lineage>
        <taxon>Eukaryota</taxon>
        <taxon>Metazoa</taxon>
        <taxon>Ecdysozoa</taxon>
        <taxon>Nematoda</taxon>
        <taxon>Enoplea</taxon>
        <taxon>Dorylaimia</taxon>
        <taxon>Trichinellida</taxon>
        <taxon>Trichuridae</taxon>
        <taxon>Trichuris</taxon>
    </lineage>
</organism>
<gene>
    <name evidence="9" type="ORF">M513_08191</name>
</gene>
<proteinExistence type="inferred from homology"/>
<dbReference type="InterPro" id="IPR027417">
    <property type="entry name" value="P-loop_NTPase"/>
</dbReference>
<dbReference type="PROSITE" id="PS50067">
    <property type="entry name" value="KINESIN_MOTOR_2"/>
    <property type="match status" value="1"/>
</dbReference>